<gene>
    <name evidence="3" type="ORF">L207DRAFT_567573</name>
</gene>
<dbReference type="Pfam" id="PF00172">
    <property type="entry name" value="Zn_clus"/>
    <property type="match status" value="1"/>
</dbReference>
<evidence type="ECO:0000313" key="3">
    <source>
        <dbReference type="EMBL" id="PMD39290.1"/>
    </source>
</evidence>
<dbReference type="InterPro" id="IPR021858">
    <property type="entry name" value="Fun_TF"/>
</dbReference>
<keyword evidence="1" id="KW-0539">Nucleus</keyword>
<dbReference type="PROSITE" id="PS00463">
    <property type="entry name" value="ZN2_CY6_FUNGAL_1"/>
    <property type="match status" value="1"/>
</dbReference>
<dbReference type="InterPro" id="IPR001138">
    <property type="entry name" value="Zn2Cys6_DnaBD"/>
</dbReference>
<dbReference type="GO" id="GO:0008270">
    <property type="term" value="F:zinc ion binding"/>
    <property type="evidence" value="ECO:0007669"/>
    <property type="project" value="InterPro"/>
</dbReference>
<dbReference type="EMBL" id="KZ613947">
    <property type="protein sequence ID" value="PMD39290.1"/>
    <property type="molecule type" value="Genomic_DNA"/>
</dbReference>
<dbReference type="InterPro" id="IPR053175">
    <property type="entry name" value="DHMBA_Reg_Transcription_Factor"/>
</dbReference>
<protein>
    <recommendedName>
        <fullName evidence="2">Zn(2)-C6 fungal-type domain-containing protein</fullName>
    </recommendedName>
</protein>
<name>A0A2J6RLA2_HYAVF</name>
<dbReference type="PANTHER" id="PTHR38791">
    <property type="entry name" value="ZN(II)2CYS6 TRANSCRIPTION FACTOR (EUROFUNG)-RELATED-RELATED"/>
    <property type="match status" value="1"/>
</dbReference>
<dbReference type="AlphaFoldDB" id="A0A2J6RLA2"/>
<dbReference type="PANTHER" id="PTHR38791:SF13">
    <property type="entry name" value="ZN(2)-C6 FUNGAL-TYPE DOMAIN-CONTAINING PROTEIN"/>
    <property type="match status" value="1"/>
</dbReference>
<evidence type="ECO:0000259" key="2">
    <source>
        <dbReference type="PROSITE" id="PS50048"/>
    </source>
</evidence>
<dbReference type="Pfam" id="PF11951">
    <property type="entry name" value="Fungal_trans_2"/>
    <property type="match status" value="1"/>
</dbReference>
<sequence length="567" mass="63080">MVNTGKPSQGCGTCRARRIKCDERKPTCFRCQKSKRECTGYRNQLFLRRLGSGKGDAVNWQQMPNSNQGDLYAKDWSKSISKVTYRSVSPPETIILSPPTFGMSISIEEEALCHFIDSFVLMPCRGNSRSYMDFIIPAMQGEKSLSSPKTSLNTAIMAVSMASFGNRRRHKPVLAKAAKQYAKALQQINEALLDPELALEDQTLATVIILGLFEAFTGTSTQLVGWSSHAEGAAMLVKMRAQKKHLSRLGQVLHVMARSQLVINCFVSSTPPPLGVGWWMQLGTKDGIPCQVARLNLEIAALHAKANDVLAEAAVNPGETDKIIEVQTMAQDLEMKFKDWENTLDPVWTFSSVAWIDDVDESQLEHCSCFPGRLDEYRDISIATAWCMMRANRIMLGAGIVRTNAWLHPEEDYRITPEFATTARISKDLIEDIIAAVPTFLGKFPDALTMNRNPEIQKEVLGGKSSLALFIMWPLFVVSMSDHVTEQQRKWVVGRLKFIAEEVGIHQASLFTQLTIRVPSMFIYKDQVAKEEGNAVAKEKCLETALSKSKGIGREAEHVLAGILGCK</sequence>
<dbReference type="GO" id="GO:0000981">
    <property type="term" value="F:DNA-binding transcription factor activity, RNA polymerase II-specific"/>
    <property type="evidence" value="ECO:0007669"/>
    <property type="project" value="InterPro"/>
</dbReference>
<organism evidence="3 4">
    <name type="scientific">Hyaloscypha variabilis (strain UAMH 11265 / GT02V1 / F)</name>
    <name type="common">Meliniomyces variabilis</name>
    <dbReference type="NCBI Taxonomy" id="1149755"/>
    <lineage>
        <taxon>Eukaryota</taxon>
        <taxon>Fungi</taxon>
        <taxon>Dikarya</taxon>
        <taxon>Ascomycota</taxon>
        <taxon>Pezizomycotina</taxon>
        <taxon>Leotiomycetes</taxon>
        <taxon>Helotiales</taxon>
        <taxon>Hyaloscyphaceae</taxon>
        <taxon>Hyaloscypha</taxon>
        <taxon>Hyaloscypha variabilis</taxon>
    </lineage>
</organism>
<accession>A0A2J6RLA2</accession>
<dbReference type="SMART" id="SM00066">
    <property type="entry name" value="GAL4"/>
    <property type="match status" value="1"/>
</dbReference>
<reference evidence="3 4" key="1">
    <citation type="submission" date="2016-04" db="EMBL/GenBank/DDBJ databases">
        <title>A degradative enzymes factory behind the ericoid mycorrhizal symbiosis.</title>
        <authorList>
            <consortium name="DOE Joint Genome Institute"/>
            <person name="Martino E."/>
            <person name="Morin E."/>
            <person name="Grelet G."/>
            <person name="Kuo A."/>
            <person name="Kohler A."/>
            <person name="Daghino S."/>
            <person name="Barry K."/>
            <person name="Choi C."/>
            <person name="Cichocki N."/>
            <person name="Clum A."/>
            <person name="Copeland A."/>
            <person name="Hainaut M."/>
            <person name="Haridas S."/>
            <person name="Labutti K."/>
            <person name="Lindquist E."/>
            <person name="Lipzen A."/>
            <person name="Khouja H.-R."/>
            <person name="Murat C."/>
            <person name="Ohm R."/>
            <person name="Olson A."/>
            <person name="Spatafora J."/>
            <person name="Veneault-Fourrey C."/>
            <person name="Henrissat B."/>
            <person name="Grigoriev I."/>
            <person name="Martin F."/>
            <person name="Perotto S."/>
        </authorList>
    </citation>
    <scope>NUCLEOTIDE SEQUENCE [LARGE SCALE GENOMIC DNA]</scope>
    <source>
        <strain evidence="3 4">F</strain>
    </source>
</reference>
<proteinExistence type="predicted"/>
<dbReference type="PROSITE" id="PS50048">
    <property type="entry name" value="ZN2_CY6_FUNGAL_2"/>
    <property type="match status" value="1"/>
</dbReference>
<dbReference type="OrthoDB" id="4314040at2759"/>
<dbReference type="Proteomes" id="UP000235786">
    <property type="component" value="Unassembled WGS sequence"/>
</dbReference>
<dbReference type="SUPFAM" id="SSF57701">
    <property type="entry name" value="Zn2/Cys6 DNA-binding domain"/>
    <property type="match status" value="1"/>
</dbReference>
<feature type="domain" description="Zn(2)-C6 fungal-type" evidence="2">
    <location>
        <begin position="10"/>
        <end position="39"/>
    </location>
</feature>
<dbReference type="CDD" id="cd00067">
    <property type="entry name" value="GAL4"/>
    <property type="match status" value="1"/>
</dbReference>
<dbReference type="STRING" id="1149755.A0A2J6RLA2"/>
<dbReference type="Gene3D" id="4.10.240.10">
    <property type="entry name" value="Zn(2)-C6 fungal-type DNA-binding domain"/>
    <property type="match status" value="1"/>
</dbReference>
<keyword evidence="4" id="KW-1185">Reference proteome</keyword>
<evidence type="ECO:0000256" key="1">
    <source>
        <dbReference type="ARBA" id="ARBA00023242"/>
    </source>
</evidence>
<dbReference type="InterPro" id="IPR036864">
    <property type="entry name" value="Zn2-C6_fun-type_DNA-bd_sf"/>
</dbReference>
<evidence type="ECO:0000313" key="4">
    <source>
        <dbReference type="Proteomes" id="UP000235786"/>
    </source>
</evidence>